<comment type="caution">
    <text evidence="2">The sequence shown here is derived from an EMBL/GenBank/DDBJ whole genome shotgun (WGS) entry which is preliminary data.</text>
</comment>
<dbReference type="PROSITE" id="PS50927">
    <property type="entry name" value="BULB_LECTIN"/>
    <property type="match status" value="1"/>
</dbReference>
<proteinExistence type="predicted"/>
<dbReference type="RefSeq" id="WP_213371359.1">
    <property type="nucleotide sequence ID" value="NZ_BSFJ01000018.1"/>
</dbReference>
<name>A0A9W6N012_9HYPH</name>
<feature type="domain" description="Bulb-type lectin" evidence="1">
    <location>
        <begin position="253"/>
        <end position="367"/>
    </location>
</feature>
<reference evidence="2" key="2">
    <citation type="submission" date="2023-01" db="EMBL/GenBank/DDBJ databases">
        <authorList>
            <person name="Sun Q."/>
            <person name="Evtushenko L."/>
        </authorList>
    </citation>
    <scope>NUCLEOTIDE SEQUENCE</scope>
    <source>
        <strain evidence="2">VKM B-2484</strain>
    </source>
</reference>
<dbReference type="Gene3D" id="2.90.10.10">
    <property type="entry name" value="Bulb-type lectin domain"/>
    <property type="match status" value="1"/>
</dbReference>
<evidence type="ECO:0000259" key="1">
    <source>
        <dbReference type="PROSITE" id="PS50927"/>
    </source>
</evidence>
<organism evidence="2 3">
    <name type="scientific">Ancylobacter dichloromethanicus</name>
    <dbReference type="NCBI Taxonomy" id="518825"/>
    <lineage>
        <taxon>Bacteria</taxon>
        <taxon>Pseudomonadati</taxon>
        <taxon>Pseudomonadota</taxon>
        <taxon>Alphaproteobacteria</taxon>
        <taxon>Hyphomicrobiales</taxon>
        <taxon>Xanthobacteraceae</taxon>
        <taxon>Ancylobacter</taxon>
    </lineage>
</organism>
<evidence type="ECO:0000313" key="3">
    <source>
        <dbReference type="Proteomes" id="UP001143370"/>
    </source>
</evidence>
<reference evidence="2" key="1">
    <citation type="journal article" date="2014" name="Int. J. Syst. Evol. Microbiol.">
        <title>Complete genome sequence of Corynebacterium casei LMG S-19264T (=DSM 44701T), isolated from a smear-ripened cheese.</title>
        <authorList>
            <consortium name="US DOE Joint Genome Institute (JGI-PGF)"/>
            <person name="Walter F."/>
            <person name="Albersmeier A."/>
            <person name="Kalinowski J."/>
            <person name="Ruckert C."/>
        </authorList>
    </citation>
    <scope>NUCLEOTIDE SEQUENCE</scope>
    <source>
        <strain evidence="2">VKM B-2484</strain>
    </source>
</reference>
<dbReference type="AlphaFoldDB" id="A0A9W6N012"/>
<gene>
    <name evidence="2" type="ORF">GCM10017643_28320</name>
</gene>
<dbReference type="EMBL" id="BSFJ01000018">
    <property type="protein sequence ID" value="GLK72716.1"/>
    <property type="molecule type" value="Genomic_DNA"/>
</dbReference>
<evidence type="ECO:0000313" key="2">
    <source>
        <dbReference type="EMBL" id="GLK72716.1"/>
    </source>
</evidence>
<dbReference type="SUPFAM" id="SSF51110">
    <property type="entry name" value="alpha-D-mannose-specific plant lectins"/>
    <property type="match status" value="1"/>
</dbReference>
<dbReference type="CDD" id="cd22641">
    <property type="entry name" value="C24-like"/>
    <property type="match status" value="1"/>
</dbReference>
<dbReference type="InterPro" id="IPR036426">
    <property type="entry name" value="Bulb-type_lectin_dom_sf"/>
</dbReference>
<dbReference type="SUPFAM" id="SSF88874">
    <property type="entry name" value="Receptor-binding domain of short tail fibre protein gp12"/>
    <property type="match status" value="1"/>
</dbReference>
<protein>
    <recommendedName>
        <fullName evidence="1">Bulb-type lectin domain-containing protein</fullName>
    </recommendedName>
</protein>
<accession>A0A9W6N012</accession>
<dbReference type="InterPro" id="IPR001480">
    <property type="entry name" value="Bulb-type_lectin_dom"/>
</dbReference>
<keyword evidence="3" id="KW-1185">Reference proteome</keyword>
<sequence>MSDETVTPKWVLTRVTQVDGRNMSLGYRGESTPRLEITTDGKTLLNTSLKVAGRLMADELAGASGGPVAVTAGLSVHGGVAADGGLTVTGSAAATGTIEAAGGLVGMGAVPVGAILMWSGDPARLPAGWFLCNGAGWLANGDPIPDLRGSFIVGHDPASSDYKAIHNRGGDRERALAVANLPKDDVLTLRQVTVSEGVFGTDHAVLSRSSGGEVKLGSNGTAKPFDIRPPWYALAYIVYGGPGARASAEPDMRSALRNGEFLSRGQSVASPSGRYAFMLETGGRLVLLDRQDMASPRRLWVAQRNGADAIGARAIQQADSNFVLYTDHNAVAFASDTFKGGATLLRVTDAGTVTIDRADGTSIWSKP</sequence>
<dbReference type="Proteomes" id="UP001143370">
    <property type="component" value="Unassembled WGS sequence"/>
</dbReference>